<name>A0AA88H400_ARTSF</name>
<reference evidence="1" key="1">
    <citation type="submission" date="2023-07" db="EMBL/GenBank/DDBJ databases">
        <title>Chromosome-level genome assembly of Artemia franciscana.</title>
        <authorList>
            <person name="Jo E."/>
        </authorList>
    </citation>
    <scope>NUCLEOTIDE SEQUENCE</scope>
    <source>
        <tissue evidence="1">Whole body</tissue>
    </source>
</reference>
<evidence type="ECO:0000313" key="1">
    <source>
        <dbReference type="EMBL" id="KAK2704275.1"/>
    </source>
</evidence>
<dbReference type="AlphaFoldDB" id="A0AA88H400"/>
<accession>A0AA88H400</accession>
<keyword evidence="2" id="KW-1185">Reference proteome</keyword>
<dbReference type="Proteomes" id="UP001187531">
    <property type="component" value="Unassembled WGS sequence"/>
</dbReference>
<gene>
    <name evidence="1" type="ORF">QYM36_016616</name>
</gene>
<evidence type="ECO:0000313" key="2">
    <source>
        <dbReference type="Proteomes" id="UP001187531"/>
    </source>
</evidence>
<proteinExistence type="predicted"/>
<protein>
    <submittedName>
        <fullName evidence="1">Uncharacterized protein</fullName>
    </submittedName>
</protein>
<comment type="caution">
    <text evidence="1">The sequence shown here is derived from an EMBL/GenBank/DDBJ whole genome shotgun (WGS) entry which is preliminary data.</text>
</comment>
<organism evidence="1 2">
    <name type="scientific">Artemia franciscana</name>
    <name type="common">Brine shrimp</name>
    <name type="synonym">Artemia sanfranciscana</name>
    <dbReference type="NCBI Taxonomy" id="6661"/>
    <lineage>
        <taxon>Eukaryota</taxon>
        <taxon>Metazoa</taxon>
        <taxon>Ecdysozoa</taxon>
        <taxon>Arthropoda</taxon>
        <taxon>Crustacea</taxon>
        <taxon>Branchiopoda</taxon>
        <taxon>Anostraca</taxon>
        <taxon>Artemiidae</taxon>
        <taxon>Artemia</taxon>
    </lineage>
</organism>
<dbReference type="EMBL" id="JAVRJZ010000021">
    <property type="protein sequence ID" value="KAK2704275.1"/>
    <property type="molecule type" value="Genomic_DNA"/>
</dbReference>
<sequence>MLEKEVPTASGTAKIGLRKLLHDRFLEILEKKKKEEAIVSKKKAIQKADTEEKKELEIELDEKKATTKCIWLGKNHVYTQIVQNGDVERKNKKIWYI</sequence>